<accession>A0AC61RBG3</accession>
<keyword evidence="2" id="KW-1185">Reference proteome</keyword>
<protein>
    <submittedName>
        <fullName evidence="1">Glycoside hydrolase family 2</fullName>
    </submittedName>
</protein>
<keyword evidence="1" id="KW-0378">Hydrolase</keyword>
<evidence type="ECO:0000313" key="2">
    <source>
        <dbReference type="Proteomes" id="UP000306319"/>
    </source>
</evidence>
<proteinExistence type="predicted"/>
<organism evidence="1 2">
    <name type="scientific">Lepagella muris</name>
    <dbReference type="NCBI Taxonomy" id="3032870"/>
    <lineage>
        <taxon>Bacteria</taxon>
        <taxon>Pseudomonadati</taxon>
        <taxon>Bacteroidota</taxon>
        <taxon>Bacteroidia</taxon>
        <taxon>Bacteroidales</taxon>
        <taxon>Muribaculaceae</taxon>
        <taxon>Lepagella</taxon>
    </lineage>
</organism>
<name>A0AC61RBG3_9BACT</name>
<reference evidence="1" key="1">
    <citation type="submission" date="2019-04" db="EMBL/GenBank/DDBJ databases">
        <title>Microbes associate with the intestines of laboratory mice.</title>
        <authorList>
            <person name="Navarre W."/>
            <person name="Wong E."/>
            <person name="Huang K."/>
            <person name="Tropini C."/>
            <person name="Ng K."/>
            <person name="Yu B."/>
        </authorList>
    </citation>
    <scope>NUCLEOTIDE SEQUENCE</scope>
    <source>
        <strain evidence="1">NM04_E33</strain>
    </source>
</reference>
<sequence length="934" mass="104451">MRRNIIIGILSVLISGLWFMACGAIDHNPLQIDLSGEWRFRIDSLDRGISENWSASLLDDVVTLPGTMDTNGKGDSCRLDARLEKTQLLHLTRKYSYVGPAWYQRDVEITEEMANRPLSLELGRVLWQSRLWIDGEEVDTAQESLTTPHRFSIPALTKGKHTLTLRIDNSKRYDISVNDLAHAYTNNTQVMWNGVLGNMTLTALPDISIDQMAVYATDPEKPLLSKLELYNHTSDTVTTEINLNVGKVKTREKVMLLPGLNNVEISMDCSGAGFKAWYEFSPAVYNMVASVISSGAQKSVDFGFREVSSEGTDILVNNKPVFLRGTLECCIFPLTGTPPTDEAGWEKVFSTAKEYGLNHLRFHSWCPPEAAFKVADKKGFYLQVELPQWSLTVGQDSLTTNYIYKEYDRIIREYGSHPSFVMMTCGNELQPDFDTLNGIVEYMRKTDPRHLYAASSFTFEKGHGAYPEPHDQFFITQWTNDGWVRGQGVFDSESPRFDKNFDEGVKNITVPLVTHEIGQYSVYPNLSEIDKYTGTLMPLNFMAVKKDMESKGLIGEASDWTHASGKLAAILYKEEIERAMKTKAISGFQLLDLHDFPGQGTALVGLLDAFWDSKGVIEPEEFRQFCSPVVPLAYFGTPIYRSGDVFNADISIANYSGENIDEAKVKWQLSDTEGKIFASGYLPDKNLINGENTNVGKVSTEVKTGRADKLIFDVSVDGTLAHNTWSIWVYPEIKASDIENLMSQIVVTDNLAKALESLEKGEKVLFSPDYATIRGLEGKFVPVFWSPVHFPNQAGTMGLLCDPNHQALKSFPTEMHSNWQWWDLLKHSTTVDIDSIPGAMPIIKQVDNFVNNRRLASIFEANCGKGKLIFSSIDLLGHNSDATAPERRQLLYSLLQYMTSPSFNPSGSVDVSSLSGILKSNGKYVSTSATSIYD</sequence>
<comment type="caution">
    <text evidence="1">The sequence shown here is derived from an EMBL/GenBank/DDBJ whole genome shotgun (WGS) entry which is preliminary data.</text>
</comment>
<dbReference type="EMBL" id="SRYB01000025">
    <property type="protein sequence ID" value="TGY77401.1"/>
    <property type="molecule type" value="Genomic_DNA"/>
</dbReference>
<gene>
    <name evidence="1" type="ORF">E5331_14545</name>
</gene>
<evidence type="ECO:0000313" key="1">
    <source>
        <dbReference type="EMBL" id="TGY77401.1"/>
    </source>
</evidence>
<dbReference type="Proteomes" id="UP000306319">
    <property type="component" value="Unassembled WGS sequence"/>
</dbReference>